<comment type="caution">
    <text evidence="7">The sequence shown here is derived from an EMBL/GenBank/DDBJ whole genome shotgun (WGS) entry which is preliminary data.</text>
</comment>
<feature type="non-terminal residue" evidence="7">
    <location>
        <position position="312"/>
    </location>
</feature>
<keyword evidence="2" id="KW-0805">Transcription regulation</keyword>
<evidence type="ECO:0000256" key="1">
    <source>
        <dbReference type="ARBA" id="ARBA00004123"/>
    </source>
</evidence>
<organism evidence="7 8">
    <name type="scientific">Stylosanthes scabra</name>
    <dbReference type="NCBI Taxonomy" id="79078"/>
    <lineage>
        <taxon>Eukaryota</taxon>
        <taxon>Viridiplantae</taxon>
        <taxon>Streptophyta</taxon>
        <taxon>Embryophyta</taxon>
        <taxon>Tracheophyta</taxon>
        <taxon>Spermatophyta</taxon>
        <taxon>Magnoliopsida</taxon>
        <taxon>eudicotyledons</taxon>
        <taxon>Gunneridae</taxon>
        <taxon>Pentapetalae</taxon>
        <taxon>rosids</taxon>
        <taxon>fabids</taxon>
        <taxon>Fabales</taxon>
        <taxon>Fabaceae</taxon>
        <taxon>Papilionoideae</taxon>
        <taxon>50 kb inversion clade</taxon>
        <taxon>dalbergioids sensu lato</taxon>
        <taxon>Dalbergieae</taxon>
        <taxon>Pterocarpus clade</taxon>
        <taxon>Stylosanthes</taxon>
    </lineage>
</organism>
<feature type="domain" description="TF-B3" evidence="6">
    <location>
        <begin position="15"/>
        <end position="112"/>
    </location>
</feature>
<accession>A0ABU6RXQ0</accession>
<reference evidence="7 8" key="1">
    <citation type="journal article" date="2023" name="Plants (Basel)">
        <title>Bridging the Gap: Combining Genomics and Transcriptomics Approaches to Understand Stylosanthes scabra, an Orphan Legume from the Brazilian Caatinga.</title>
        <authorList>
            <person name="Ferreira-Neto J.R.C."/>
            <person name="da Silva M.D."/>
            <person name="Binneck E."/>
            <person name="de Melo N.F."/>
            <person name="da Silva R.H."/>
            <person name="de Melo A.L.T.M."/>
            <person name="Pandolfi V."/>
            <person name="Bustamante F.O."/>
            <person name="Brasileiro-Vidal A.C."/>
            <person name="Benko-Iseppon A.M."/>
        </authorList>
    </citation>
    <scope>NUCLEOTIDE SEQUENCE [LARGE SCALE GENOMIC DNA]</scope>
    <source>
        <tissue evidence="7">Leaves</tissue>
    </source>
</reference>
<keyword evidence="8" id="KW-1185">Reference proteome</keyword>
<dbReference type="PROSITE" id="PS50863">
    <property type="entry name" value="B3"/>
    <property type="match status" value="2"/>
</dbReference>
<keyword evidence="5" id="KW-0539">Nucleus</keyword>
<protein>
    <recommendedName>
        <fullName evidence="6">TF-B3 domain-containing protein</fullName>
    </recommendedName>
</protein>
<comment type="subcellular location">
    <subcellularLocation>
        <location evidence="1">Nucleus</location>
    </subcellularLocation>
</comment>
<evidence type="ECO:0000256" key="4">
    <source>
        <dbReference type="ARBA" id="ARBA00023163"/>
    </source>
</evidence>
<dbReference type="PANTHER" id="PTHR31920:SF117">
    <property type="entry name" value="TRANSCRIPTIONAL FACTOR FAMILY PROTEIN, PUTATIVE-RELATED"/>
    <property type="match status" value="1"/>
</dbReference>
<dbReference type="SMART" id="SM01019">
    <property type="entry name" value="B3"/>
    <property type="match status" value="2"/>
</dbReference>
<evidence type="ECO:0000313" key="8">
    <source>
        <dbReference type="Proteomes" id="UP001341840"/>
    </source>
</evidence>
<dbReference type="Gene3D" id="2.40.330.10">
    <property type="entry name" value="DNA-binding pseudobarrel domain"/>
    <property type="match status" value="2"/>
</dbReference>
<evidence type="ECO:0000313" key="7">
    <source>
        <dbReference type="EMBL" id="MED6128683.1"/>
    </source>
</evidence>
<dbReference type="InterPro" id="IPR015300">
    <property type="entry name" value="DNA-bd_pseudobarrel_sf"/>
</dbReference>
<evidence type="ECO:0000256" key="2">
    <source>
        <dbReference type="ARBA" id="ARBA00023015"/>
    </source>
</evidence>
<evidence type="ECO:0000256" key="5">
    <source>
        <dbReference type="ARBA" id="ARBA00023242"/>
    </source>
</evidence>
<gene>
    <name evidence="7" type="ORF">PIB30_100344</name>
</gene>
<dbReference type="PANTHER" id="PTHR31920">
    <property type="entry name" value="B3 DOMAIN-CONTAINING"/>
    <property type="match status" value="1"/>
</dbReference>
<dbReference type="EMBL" id="JASCZI010032999">
    <property type="protein sequence ID" value="MED6128683.1"/>
    <property type="molecule type" value="Genomic_DNA"/>
</dbReference>
<dbReference type="InterPro" id="IPR050655">
    <property type="entry name" value="Plant_B3_domain"/>
</dbReference>
<proteinExistence type="predicted"/>
<dbReference type="CDD" id="cd10017">
    <property type="entry name" value="B3_DNA"/>
    <property type="match status" value="2"/>
</dbReference>
<feature type="domain" description="TF-B3" evidence="6">
    <location>
        <begin position="219"/>
        <end position="312"/>
    </location>
</feature>
<evidence type="ECO:0000259" key="6">
    <source>
        <dbReference type="PROSITE" id="PS50863"/>
    </source>
</evidence>
<name>A0ABU6RXQ0_9FABA</name>
<dbReference type="SUPFAM" id="SSF101936">
    <property type="entry name" value="DNA-binding pseudobarrel domain"/>
    <property type="match status" value="2"/>
</dbReference>
<keyword evidence="4" id="KW-0804">Transcription</keyword>
<sequence length="312" mass="36134">MSSSHQWRGKAIIPVHFSAIILNKTHLHTLKISSKFTRRYGGGFSNPMFLKPPDGSIWKVYWTRKNHGGDEVYWFRKGWNKFTEKYSLDHGNLLVFTYHGTFQLDVHIFDKSASEILYPLCKANNTTTTGSDEKKIKLELIHDDDDDESIQVLKENPPPQKPNKHKRSMLVLAPQPCKKRMGDEKKVVIRERRSGASLNWPKEERAQEVAMNFVSHNPFFTLFITHVHLAEYKVVVPSLKGYVDEEEKNVELKIGEKSWEVKLRACDKNSNSKSRCFSAGWSMFAYESKLLPGDVCVFELINMHPDHHVEFK</sequence>
<dbReference type="Proteomes" id="UP001341840">
    <property type="component" value="Unassembled WGS sequence"/>
</dbReference>
<dbReference type="InterPro" id="IPR003340">
    <property type="entry name" value="B3_DNA-bd"/>
</dbReference>
<evidence type="ECO:0000256" key="3">
    <source>
        <dbReference type="ARBA" id="ARBA00023125"/>
    </source>
</evidence>
<dbReference type="Pfam" id="PF02362">
    <property type="entry name" value="B3"/>
    <property type="match status" value="2"/>
</dbReference>
<keyword evidence="3" id="KW-0238">DNA-binding</keyword>